<evidence type="ECO:0000256" key="13">
    <source>
        <dbReference type="ARBA" id="ARBA00034329"/>
    </source>
</evidence>
<dbReference type="EMBL" id="OA883505">
    <property type="protein sequence ID" value="CAD7279081.1"/>
    <property type="molecule type" value="Genomic_DNA"/>
</dbReference>
<evidence type="ECO:0000256" key="8">
    <source>
        <dbReference type="ARBA" id="ARBA00023034"/>
    </source>
</evidence>
<evidence type="ECO:0000256" key="6">
    <source>
        <dbReference type="ARBA" id="ARBA00022968"/>
    </source>
</evidence>
<dbReference type="InterPro" id="IPR001675">
    <property type="entry name" value="Glyco_trans_29"/>
</dbReference>
<protein>
    <recommendedName>
        <fullName evidence="13">beta-galactoside alpha-(2,6)-sialyltransferase</fullName>
        <ecNumber evidence="13">2.4.3.1</ecNumber>
    </recommendedName>
</protein>
<keyword evidence="4" id="KW-0808">Transferase</keyword>
<evidence type="ECO:0000256" key="9">
    <source>
        <dbReference type="ARBA" id="ARBA00023136"/>
    </source>
</evidence>
<evidence type="ECO:0000256" key="1">
    <source>
        <dbReference type="ARBA" id="ARBA00004447"/>
    </source>
</evidence>
<dbReference type="GO" id="GO:0097503">
    <property type="term" value="P:sialylation"/>
    <property type="evidence" value="ECO:0007669"/>
    <property type="project" value="TreeGrafter"/>
</dbReference>
<keyword evidence="5 14" id="KW-0812">Transmembrane</keyword>
<dbReference type="InterPro" id="IPR038578">
    <property type="entry name" value="GT29-like_sf"/>
</dbReference>
<comment type="subcellular location">
    <subcellularLocation>
        <location evidence="1">Golgi apparatus</location>
        <location evidence="1">Golgi stack membrane</location>
        <topology evidence="1">Single-pass type II membrane protein</topology>
    </subcellularLocation>
</comment>
<dbReference type="EMBL" id="CAJPEX010001468">
    <property type="protein sequence ID" value="CAG0919233.1"/>
    <property type="molecule type" value="Genomic_DNA"/>
</dbReference>
<dbReference type="Gene3D" id="3.90.1480.20">
    <property type="entry name" value="Glycosyl transferase family 29"/>
    <property type="match status" value="1"/>
</dbReference>
<keyword evidence="10" id="KW-1015">Disulfide bond</keyword>
<evidence type="ECO:0000256" key="5">
    <source>
        <dbReference type="ARBA" id="ARBA00022692"/>
    </source>
</evidence>
<evidence type="ECO:0000256" key="2">
    <source>
        <dbReference type="ARBA" id="ARBA00006003"/>
    </source>
</evidence>
<keyword evidence="3" id="KW-0328">Glycosyltransferase</keyword>
<evidence type="ECO:0000256" key="7">
    <source>
        <dbReference type="ARBA" id="ARBA00022989"/>
    </source>
</evidence>
<keyword evidence="7 14" id="KW-1133">Transmembrane helix</keyword>
<feature type="transmembrane region" description="Helical" evidence="14">
    <location>
        <begin position="35"/>
        <end position="54"/>
    </location>
</feature>
<name>A0A7R9BPV1_9CRUS</name>
<evidence type="ECO:0000256" key="12">
    <source>
        <dbReference type="ARBA" id="ARBA00034249"/>
    </source>
</evidence>
<keyword evidence="8" id="KW-0333">Golgi apparatus</keyword>
<dbReference type="Pfam" id="PF00777">
    <property type="entry name" value="Glyco_transf_29"/>
    <property type="match status" value="1"/>
</dbReference>
<sequence length="393" mass="44717">MDTGRLSTHQNAGMTVKTTPVGDVTTQQLHRSRRYFSQEHFIALFLYYFIALFLSENRCARSFPLSADIIDLADNTDHIAENINPEVKPDINNSTTSADLCASADNTFADNNTSAALPVPDTTTTPADTTDPVIIIHQPSTTPKPGLIQKLKDVAQEVTHEFDSHDLVLRLNAAPVKNMEADVGRRTTMRLLNNFELFVLNKSRGKLRGTPAFQGTEVLLGWDTCNDRRPFYTCLVNRDSEDIRKDEQDSLQPYFAWKKRNKNKELYYLDPNWIWELGEMLQELSAFPIEISTPSSGFIGFIFLLHRCHEVHLYEMIPTLRGKEPRKCHYYKFLQREKPVPDTNCTFLIGHPRDAEISTFMKLNTASDYETFVVGHAVVPGVIRLECPQSEQS</sequence>
<evidence type="ECO:0000313" key="15">
    <source>
        <dbReference type="EMBL" id="CAD7279081.1"/>
    </source>
</evidence>
<keyword evidence="11" id="KW-0325">Glycoprotein</keyword>
<dbReference type="AlphaFoldDB" id="A0A7R9BPV1"/>
<keyword evidence="9 14" id="KW-0472">Membrane</keyword>
<dbReference type="Proteomes" id="UP000678499">
    <property type="component" value="Unassembled WGS sequence"/>
</dbReference>
<comment type="catalytic activity">
    <reaction evidence="12">
        <text>a beta-D-galactoside + CMP-N-acetyl-beta-neuraminate = an N-acetyl-alpha-neuraminyl-(2-&gt;6)-beta-D-galactosyl derivative + CMP + H(+)</text>
        <dbReference type="Rhea" id="RHEA:52104"/>
        <dbReference type="ChEBI" id="CHEBI:15378"/>
        <dbReference type="ChEBI" id="CHEBI:28034"/>
        <dbReference type="ChEBI" id="CHEBI:57812"/>
        <dbReference type="ChEBI" id="CHEBI:60377"/>
        <dbReference type="ChEBI" id="CHEBI:136398"/>
        <dbReference type="EC" id="2.4.3.1"/>
    </reaction>
</comment>
<evidence type="ECO:0000256" key="4">
    <source>
        <dbReference type="ARBA" id="ARBA00022679"/>
    </source>
</evidence>
<accession>A0A7R9BPV1</accession>
<evidence type="ECO:0000256" key="14">
    <source>
        <dbReference type="SAM" id="Phobius"/>
    </source>
</evidence>
<dbReference type="PANTHER" id="PTHR46059:SF1">
    <property type="entry name" value="BETA-GALACTOSIDE ALPHA-2,6-SIALYLTRANSFERASE"/>
    <property type="match status" value="1"/>
</dbReference>
<evidence type="ECO:0000313" key="16">
    <source>
        <dbReference type="Proteomes" id="UP000678499"/>
    </source>
</evidence>
<keyword evidence="16" id="KW-1185">Reference proteome</keyword>
<dbReference type="PANTHER" id="PTHR46059">
    <property type="entry name" value="BETA-GALACTOSIDE ALPHA-2,6-SIALYLTRANSFERASE"/>
    <property type="match status" value="1"/>
</dbReference>
<dbReference type="GO" id="GO:0032580">
    <property type="term" value="C:Golgi cisterna membrane"/>
    <property type="evidence" value="ECO:0007669"/>
    <property type="project" value="UniProtKB-SubCell"/>
</dbReference>
<evidence type="ECO:0000256" key="11">
    <source>
        <dbReference type="ARBA" id="ARBA00023180"/>
    </source>
</evidence>
<proteinExistence type="inferred from homology"/>
<dbReference type="OrthoDB" id="10264956at2759"/>
<gene>
    <name evidence="15" type="ORF">NMOB1V02_LOCUS6764</name>
</gene>
<keyword evidence="6" id="KW-0735">Signal-anchor</keyword>
<dbReference type="EC" id="2.4.3.1" evidence="13"/>
<evidence type="ECO:0000256" key="3">
    <source>
        <dbReference type="ARBA" id="ARBA00022676"/>
    </source>
</evidence>
<reference evidence="15" key="1">
    <citation type="submission" date="2020-11" db="EMBL/GenBank/DDBJ databases">
        <authorList>
            <person name="Tran Van P."/>
        </authorList>
    </citation>
    <scope>NUCLEOTIDE SEQUENCE</scope>
</reference>
<dbReference type="GO" id="GO:0003835">
    <property type="term" value="F:beta-galactoside alpha-2,6-sialyltransferase activity"/>
    <property type="evidence" value="ECO:0007669"/>
    <property type="project" value="UniProtKB-EC"/>
</dbReference>
<organism evidence="15">
    <name type="scientific">Notodromas monacha</name>
    <dbReference type="NCBI Taxonomy" id="399045"/>
    <lineage>
        <taxon>Eukaryota</taxon>
        <taxon>Metazoa</taxon>
        <taxon>Ecdysozoa</taxon>
        <taxon>Arthropoda</taxon>
        <taxon>Crustacea</taxon>
        <taxon>Oligostraca</taxon>
        <taxon>Ostracoda</taxon>
        <taxon>Podocopa</taxon>
        <taxon>Podocopida</taxon>
        <taxon>Cypridocopina</taxon>
        <taxon>Cypridoidea</taxon>
        <taxon>Cyprididae</taxon>
        <taxon>Notodromas</taxon>
    </lineage>
</organism>
<evidence type="ECO:0000256" key="10">
    <source>
        <dbReference type="ARBA" id="ARBA00023157"/>
    </source>
</evidence>
<comment type="similarity">
    <text evidence="2">Belongs to the glycosyltransferase 29 family.</text>
</comment>